<reference evidence="1" key="1">
    <citation type="submission" date="2020-02" db="EMBL/GenBank/DDBJ databases">
        <authorList>
            <person name="Scholz U."/>
            <person name="Mascher M."/>
            <person name="Fiebig A."/>
        </authorList>
    </citation>
    <scope>NUCLEOTIDE SEQUENCE</scope>
</reference>
<sequence>MMLLGTHHQRSWLIR</sequence>
<dbReference type="EMBL" id="LR746267">
    <property type="protein sequence ID" value="CAA7394990.1"/>
    <property type="molecule type" value="Genomic_DNA"/>
</dbReference>
<protein>
    <submittedName>
        <fullName evidence="1">Uncharacterized protein</fullName>
    </submittedName>
</protein>
<evidence type="ECO:0000313" key="2">
    <source>
        <dbReference type="Proteomes" id="UP000663760"/>
    </source>
</evidence>
<proteinExistence type="predicted"/>
<organism evidence="1 2">
    <name type="scientific">Spirodela intermedia</name>
    <name type="common">Intermediate duckweed</name>
    <dbReference type="NCBI Taxonomy" id="51605"/>
    <lineage>
        <taxon>Eukaryota</taxon>
        <taxon>Viridiplantae</taxon>
        <taxon>Streptophyta</taxon>
        <taxon>Embryophyta</taxon>
        <taxon>Tracheophyta</taxon>
        <taxon>Spermatophyta</taxon>
        <taxon>Magnoliopsida</taxon>
        <taxon>Liliopsida</taxon>
        <taxon>Araceae</taxon>
        <taxon>Lemnoideae</taxon>
        <taxon>Spirodela</taxon>
    </lineage>
</organism>
<keyword evidence="2" id="KW-1185">Reference proteome</keyword>
<evidence type="ECO:0000313" key="1">
    <source>
        <dbReference type="EMBL" id="CAA7394990.1"/>
    </source>
</evidence>
<accession>A0A7I8KB44</accession>
<gene>
    <name evidence="1" type="ORF">SI8410_04005651</name>
</gene>
<dbReference type="Proteomes" id="UP000663760">
    <property type="component" value="Chromosome 4"/>
</dbReference>
<name>A0A7I8KB44_SPIIN</name>